<feature type="region of interest" description="Disordered" evidence="1">
    <location>
        <begin position="343"/>
        <end position="370"/>
    </location>
</feature>
<feature type="transmembrane region" description="Helical" evidence="2">
    <location>
        <begin position="376"/>
        <end position="401"/>
    </location>
</feature>
<dbReference type="Gene3D" id="2.60.40.10">
    <property type="entry name" value="Immunoglobulins"/>
    <property type="match status" value="1"/>
</dbReference>
<evidence type="ECO:0000259" key="3">
    <source>
        <dbReference type="PROSITE" id="PS50835"/>
    </source>
</evidence>
<keyword evidence="2" id="KW-0472">Membrane</keyword>
<dbReference type="InterPro" id="IPR013783">
    <property type="entry name" value="Ig-like_fold"/>
</dbReference>
<dbReference type="SMART" id="SM00409">
    <property type="entry name" value="IG"/>
    <property type="match status" value="1"/>
</dbReference>
<accession>A0AAW0SLU3</accession>
<feature type="compositionally biased region" description="Pro residues" evidence="1">
    <location>
        <begin position="346"/>
        <end position="370"/>
    </location>
</feature>
<evidence type="ECO:0000256" key="2">
    <source>
        <dbReference type="SAM" id="Phobius"/>
    </source>
</evidence>
<proteinExistence type="predicted"/>
<dbReference type="SUPFAM" id="SSF48726">
    <property type="entry name" value="Immunoglobulin"/>
    <property type="match status" value="1"/>
</dbReference>
<dbReference type="Proteomes" id="UP001487740">
    <property type="component" value="Unassembled WGS sequence"/>
</dbReference>
<dbReference type="InterPro" id="IPR003599">
    <property type="entry name" value="Ig_sub"/>
</dbReference>
<feature type="domain" description="Ig-like" evidence="3">
    <location>
        <begin position="105"/>
        <end position="187"/>
    </location>
</feature>
<dbReference type="EMBL" id="JARAKH010000049">
    <property type="protein sequence ID" value="KAK8375881.1"/>
    <property type="molecule type" value="Genomic_DNA"/>
</dbReference>
<dbReference type="PANTHER" id="PTHR23278:SF19">
    <property type="entry name" value="OBSCURIN"/>
    <property type="match status" value="1"/>
</dbReference>
<feature type="region of interest" description="Disordered" evidence="1">
    <location>
        <begin position="154"/>
        <end position="195"/>
    </location>
</feature>
<dbReference type="PANTHER" id="PTHR23278">
    <property type="entry name" value="SIDESTEP PROTEIN"/>
    <property type="match status" value="1"/>
</dbReference>
<name>A0AAW0SLU3_SCYPA</name>
<evidence type="ECO:0000313" key="4">
    <source>
        <dbReference type="EMBL" id="KAK8375881.1"/>
    </source>
</evidence>
<evidence type="ECO:0000313" key="5">
    <source>
        <dbReference type="Proteomes" id="UP001487740"/>
    </source>
</evidence>
<sequence>MSTDVPEANLRVEGGRGGAGATVEVAEGDSVTFLCRVTADPPAYNITWLHNGRVVGVGGRRWRRDRASLVVSPVERTDAGLYTCLASNREGDGHSNAVRLRVTHPPYCARPQGAAPRHVVVAANTSVSLRCLMEAVPSDVSFMWRVGPPLPPRSFSGELTVPPAPAAPGGRQCRSTDHAKHPGRRLSGRRMGRPLEGGVEAAGVRNSAGHTRVPCRYTLTVVEPPKALTSCNVTLLDVTRMEVKVSGSRSRPDAPARPRGRRRRGGGGSGPPSRPPRLPQPQLRQVWSGNTLVANVSAGRPQFSVRGLPPDTELRLVIYTATPHARSRPLRLHARTLPRKVAHFTVPPPTSRPTHTRPPPAADVPTPPSHGPLDALAWEVAGGVGGACVALLLVAGVLGAARVWRRRRRSDGLMLDEAAAGGAGGGEGIGGGGGVLPGGEGDSTEEHQHLQHHAALVSTTSEESTWAGLEWQSSVM</sequence>
<gene>
    <name evidence="4" type="ORF">O3P69_008555</name>
</gene>
<organism evidence="4 5">
    <name type="scientific">Scylla paramamosain</name>
    <name type="common">Mud crab</name>
    <dbReference type="NCBI Taxonomy" id="85552"/>
    <lineage>
        <taxon>Eukaryota</taxon>
        <taxon>Metazoa</taxon>
        <taxon>Ecdysozoa</taxon>
        <taxon>Arthropoda</taxon>
        <taxon>Crustacea</taxon>
        <taxon>Multicrustacea</taxon>
        <taxon>Malacostraca</taxon>
        <taxon>Eumalacostraca</taxon>
        <taxon>Eucarida</taxon>
        <taxon>Decapoda</taxon>
        <taxon>Pleocyemata</taxon>
        <taxon>Brachyura</taxon>
        <taxon>Eubrachyura</taxon>
        <taxon>Portunoidea</taxon>
        <taxon>Portunidae</taxon>
        <taxon>Portuninae</taxon>
        <taxon>Scylla</taxon>
    </lineage>
</organism>
<feature type="region of interest" description="Disordered" evidence="1">
    <location>
        <begin position="243"/>
        <end position="284"/>
    </location>
</feature>
<keyword evidence="2" id="KW-1133">Transmembrane helix</keyword>
<dbReference type="InterPro" id="IPR036179">
    <property type="entry name" value="Ig-like_dom_sf"/>
</dbReference>
<dbReference type="SMART" id="SM00408">
    <property type="entry name" value="IGc2"/>
    <property type="match status" value="1"/>
</dbReference>
<dbReference type="PROSITE" id="PS50835">
    <property type="entry name" value="IG_LIKE"/>
    <property type="match status" value="2"/>
</dbReference>
<dbReference type="AlphaFoldDB" id="A0AAW0SLU3"/>
<keyword evidence="5" id="KW-1185">Reference proteome</keyword>
<dbReference type="InterPro" id="IPR003598">
    <property type="entry name" value="Ig_sub2"/>
</dbReference>
<dbReference type="InterPro" id="IPR007110">
    <property type="entry name" value="Ig-like_dom"/>
</dbReference>
<feature type="domain" description="Ig-like" evidence="3">
    <location>
        <begin position="6"/>
        <end position="103"/>
    </location>
</feature>
<protein>
    <recommendedName>
        <fullName evidence="3">Ig-like domain-containing protein</fullName>
    </recommendedName>
</protein>
<feature type="region of interest" description="Disordered" evidence="1">
    <location>
        <begin position="419"/>
        <end position="463"/>
    </location>
</feature>
<keyword evidence="2" id="KW-0812">Transmembrane</keyword>
<comment type="caution">
    <text evidence="4">The sequence shown here is derived from an EMBL/GenBank/DDBJ whole genome shotgun (WGS) entry which is preliminary data.</text>
</comment>
<feature type="compositionally biased region" description="Gly residues" evidence="1">
    <location>
        <begin position="421"/>
        <end position="441"/>
    </location>
</feature>
<reference evidence="4 5" key="1">
    <citation type="submission" date="2023-03" db="EMBL/GenBank/DDBJ databases">
        <title>High-quality genome of Scylla paramamosain provides insights in environmental adaptation.</title>
        <authorList>
            <person name="Zhang L."/>
        </authorList>
    </citation>
    <scope>NUCLEOTIDE SEQUENCE [LARGE SCALE GENOMIC DNA]</scope>
    <source>
        <strain evidence="4">LZ_2023a</strain>
        <tissue evidence="4">Muscle</tissue>
    </source>
</reference>
<dbReference type="Pfam" id="PF13927">
    <property type="entry name" value="Ig_3"/>
    <property type="match status" value="1"/>
</dbReference>
<feature type="compositionally biased region" description="Basic residues" evidence="1">
    <location>
        <begin position="181"/>
        <end position="192"/>
    </location>
</feature>
<evidence type="ECO:0000256" key="1">
    <source>
        <dbReference type="SAM" id="MobiDB-lite"/>
    </source>
</evidence>